<dbReference type="STRING" id="549789.NIES30_05580"/>
<name>A0A1U7J9I2_9CYAN</name>
<dbReference type="Gene3D" id="3.40.30.10">
    <property type="entry name" value="Glutaredoxin"/>
    <property type="match status" value="1"/>
</dbReference>
<dbReference type="SUPFAM" id="SSF52833">
    <property type="entry name" value="Thioredoxin-like"/>
    <property type="match status" value="1"/>
</dbReference>
<evidence type="ECO:0000313" key="3">
    <source>
        <dbReference type="Proteomes" id="UP000185557"/>
    </source>
</evidence>
<dbReference type="Proteomes" id="UP000185557">
    <property type="component" value="Unassembled WGS sequence"/>
</dbReference>
<dbReference type="RefSeq" id="WP_073607407.1">
    <property type="nucleotide sequence ID" value="NZ_MRCG01000002.1"/>
</dbReference>
<organism evidence="2 3">
    <name type="scientific">Phormidium tenue NIES-30</name>
    <dbReference type="NCBI Taxonomy" id="549789"/>
    <lineage>
        <taxon>Bacteria</taxon>
        <taxon>Bacillati</taxon>
        <taxon>Cyanobacteriota</taxon>
        <taxon>Cyanophyceae</taxon>
        <taxon>Oscillatoriophycideae</taxon>
        <taxon>Oscillatoriales</taxon>
        <taxon>Oscillatoriaceae</taxon>
        <taxon>Phormidium</taxon>
    </lineage>
</organism>
<dbReference type="InterPro" id="IPR036249">
    <property type="entry name" value="Thioredoxin-like_sf"/>
</dbReference>
<evidence type="ECO:0000313" key="2">
    <source>
        <dbReference type="EMBL" id="OKH50167.1"/>
    </source>
</evidence>
<accession>A0A1U7J9I2</accession>
<dbReference type="OrthoDB" id="2080764at2"/>
<dbReference type="AlphaFoldDB" id="A0A1U7J9I2"/>
<protein>
    <submittedName>
        <fullName evidence="2">Glutaredoxin</fullName>
    </submittedName>
</protein>
<dbReference type="EMBL" id="MRCG01000002">
    <property type="protein sequence ID" value="OKH50167.1"/>
    <property type="molecule type" value="Genomic_DNA"/>
</dbReference>
<dbReference type="InterPro" id="IPR012336">
    <property type="entry name" value="Thioredoxin-like_fold"/>
</dbReference>
<feature type="domain" description="Thioredoxin-like fold" evidence="1">
    <location>
        <begin position="5"/>
        <end position="69"/>
    </location>
</feature>
<evidence type="ECO:0000259" key="1">
    <source>
        <dbReference type="Pfam" id="PF13192"/>
    </source>
</evidence>
<keyword evidence="3" id="KW-1185">Reference proteome</keyword>
<comment type="caution">
    <text evidence="2">The sequence shown here is derived from an EMBL/GenBank/DDBJ whole genome shotgun (WGS) entry which is preliminary data.</text>
</comment>
<reference evidence="2 3" key="1">
    <citation type="submission" date="2016-11" db="EMBL/GenBank/DDBJ databases">
        <title>Draft Genome Sequences of Nine Cyanobacterial Strains from Diverse Habitats.</title>
        <authorList>
            <person name="Zhu T."/>
            <person name="Hou S."/>
            <person name="Lu X."/>
            <person name="Hess W.R."/>
        </authorList>
    </citation>
    <scope>NUCLEOTIDE SEQUENCE [LARGE SCALE GENOMIC DNA]</scope>
    <source>
        <strain evidence="2 3">NIES-30</strain>
    </source>
</reference>
<gene>
    <name evidence="2" type="ORF">NIES30_05580</name>
</gene>
<dbReference type="Pfam" id="PF13192">
    <property type="entry name" value="Thioredoxin_3"/>
    <property type="match status" value="1"/>
</dbReference>
<sequence>MTQRQVEIFVVGCPRCDEAVALVQQMSCTACQVQVWDVRSEQITATARQKLEEYGIHRLPAVVVDGALVDCCRQQQPISRDALAAAGVGQG</sequence>
<proteinExistence type="predicted"/>